<reference evidence="4 5" key="1">
    <citation type="journal article" date="2016" name="Nat. Commun.">
        <title>Thousands of microbial genomes shed light on interconnected biogeochemical processes in an aquifer system.</title>
        <authorList>
            <person name="Anantharaman K."/>
            <person name="Brown C.T."/>
            <person name="Hug L.A."/>
            <person name="Sharon I."/>
            <person name="Castelle C.J."/>
            <person name="Probst A.J."/>
            <person name="Thomas B.C."/>
            <person name="Singh A."/>
            <person name="Wilkins M.J."/>
            <person name="Karaoz U."/>
            <person name="Brodie E.L."/>
            <person name="Williams K.H."/>
            <person name="Hubbard S.S."/>
            <person name="Banfield J.F."/>
        </authorList>
    </citation>
    <scope>NUCLEOTIDE SEQUENCE [LARGE SCALE GENOMIC DNA]</scope>
</reference>
<accession>A0A1F5GJT5</accession>
<sequence length="1150" mass="130722">MVERKRVKPSLPAHQPEIGSIVSGQNLTEVLQASPEPFKAAYEIAEKKGKLARIERTVHEMVRKGVTEELDFILEKFPTAIQDLLENNEQAKDIFTEFGSSIRYLSYALGRAYQINYETIYRALKVSPIRPHLGDFTVVPHEEGFWDSTRMNVRVVEPRGADLSEIRVNFYIDRDFNEFSQNSEEYLQKLKRRIETEDNDKLKNVWSQVYGFYENVHSLELPALKRQIRDQFGAARYAKSGREVLFPSDHQKAAIVKAAQEKSLAVFDGTGSGKTAIGIGLAEHIGAERVLVVCPANIKQTWEQKLAEYYVDPPKALRIESQNSQRFIKGSLDGAKYVLVNYELLIDRQNGNGAENGNGEEEKISALGLSLMARDFDLMIVDEAHYINNSNKRSEAILEIAKKIENRLILTATPIRNSSDDVSRIAHLLAPNDFVTPDALKELGPSGFPLLCEILARKTIRRKTDDLLELPPFCPENNGEVAYVPVELNPTQRAVYEAIFQDPTLLPLTKVKLLRQASIDHNLLMGNKYPIPFDRGLAAESLRDAYKYWKKLKSRSANHKFDSDFLVKYGYDHLFLGTHFHFKGGANEFIQRLGTEEMKDSWEGTAESTKFQMLRDLIRSRLLSGEKVIVFTGHFVKGIIREVIDDVTGEKITQDLYSYLAKEFPEVEIGRIDGEVKPSSAAGKKSKRDLERERWQNDPEFKILLTSVSASGLGIDFSINDGVTKGVSVVGIDLPYTYADFWQMISRSYRLGQATPVNVFVLEAENTIDEGIHELILKKDEIAKQLLDGISPNELEEKLINRSENPSFLKDYVRSPKRELEHRMLAMRGKGVRANKEYLETVMEDGRTIGELIAQLYLKYWEYTFSGHTARLVRQTLDGIQQELGTKLEWVVDLGSGPLIMERVLKQESLFSDSIKVISVDINQPALESGVTAMRQLGYEVNEKFLVNKAMSETGIKDNSCDALVCSLALHYSKTGEDRGKILTEANRILKPGGFYIITLPDKYLSIEQYQCFVQALEKFGFTVDRKISGKAKAADYKEAPYSVWMVIARKTGKPTSDDITMDDFHFNFEGPKVSSYNPNRKQREHYGDEERESLVKHERFTLLDPDNGLKPRGSPQEILNRLALGLTEEKIKRYGWQIIERDKGLTLRR</sequence>
<keyword evidence="1" id="KW-0378">Hydrolase</keyword>
<dbReference type="InterPro" id="IPR049730">
    <property type="entry name" value="SNF2/RAD54-like_C"/>
</dbReference>
<dbReference type="InterPro" id="IPR001650">
    <property type="entry name" value="Helicase_C-like"/>
</dbReference>
<dbReference type="SUPFAM" id="SSF52540">
    <property type="entry name" value="P-loop containing nucleoside triphosphate hydrolases"/>
    <property type="match status" value="2"/>
</dbReference>
<dbReference type="PROSITE" id="PS51192">
    <property type="entry name" value="HELICASE_ATP_BIND_1"/>
    <property type="match status" value="1"/>
</dbReference>
<comment type="caution">
    <text evidence="4">The sequence shown here is derived from an EMBL/GenBank/DDBJ whole genome shotgun (WGS) entry which is preliminary data.</text>
</comment>
<dbReference type="InterPro" id="IPR027417">
    <property type="entry name" value="P-loop_NTPase"/>
</dbReference>
<dbReference type="SMART" id="SM00487">
    <property type="entry name" value="DEXDc"/>
    <property type="match status" value="1"/>
</dbReference>
<dbReference type="Pfam" id="PF00176">
    <property type="entry name" value="SNF2-rel_dom"/>
    <property type="match status" value="1"/>
</dbReference>
<dbReference type="AlphaFoldDB" id="A0A1F5GJT5"/>
<dbReference type="InterPro" id="IPR000330">
    <property type="entry name" value="SNF2_N"/>
</dbReference>
<dbReference type="CDD" id="cd02440">
    <property type="entry name" value="AdoMet_MTases"/>
    <property type="match status" value="1"/>
</dbReference>
<dbReference type="EMBL" id="MFBE01000003">
    <property type="protein sequence ID" value="OGD92132.1"/>
    <property type="molecule type" value="Genomic_DNA"/>
</dbReference>
<protein>
    <recommendedName>
        <fullName evidence="6">Helicase ATP-binding domain-containing protein</fullName>
    </recommendedName>
</protein>
<dbReference type="PANTHER" id="PTHR45766:SF6">
    <property type="entry name" value="SWI_SNF-RELATED MATRIX-ASSOCIATED ACTIN-DEPENDENT REGULATOR OF CHROMATIN SUBFAMILY A-LIKE PROTEIN 1"/>
    <property type="match status" value="1"/>
</dbReference>
<name>A0A1F5GJT5_9BACT</name>
<evidence type="ECO:0000259" key="2">
    <source>
        <dbReference type="PROSITE" id="PS51192"/>
    </source>
</evidence>
<evidence type="ECO:0000259" key="3">
    <source>
        <dbReference type="PROSITE" id="PS51194"/>
    </source>
</evidence>
<dbReference type="InterPro" id="IPR014001">
    <property type="entry name" value="Helicase_ATP-bd"/>
</dbReference>
<proteinExistence type="predicted"/>
<dbReference type="SMART" id="SM00490">
    <property type="entry name" value="HELICc"/>
    <property type="match status" value="1"/>
</dbReference>
<dbReference type="PANTHER" id="PTHR45766">
    <property type="entry name" value="DNA ANNEALING HELICASE AND ENDONUCLEASE ZRANB3 FAMILY MEMBER"/>
    <property type="match status" value="1"/>
</dbReference>
<evidence type="ECO:0008006" key="6">
    <source>
        <dbReference type="Google" id="ProtNLM"/>
    </source>
</evidence>
<organism evidence="4 5">
    <name type="scientific">Candidatus Curtissbacteria bacterium RIFCSPHIGHO2_02_FULL_40_17</name>
    <dbReference type="NCBI Taxonomy" id="1797715"/>
    <lineage>
        <taxon>Bacteria</taxon>
        <taxon>Candidatus Curtissiibacteriota</taxon>
    </lineage>
</organism>
<dbReference type="PROSITE" id="PS51194">
    <property type="entry name" value="HELICASE_CTER"/>
    <property type="match status" value="1"/>
</dbReference>
<dbReference type="GO" id="GO:0016787">
    <property type="term" value="F:hydrolase activity"/>
    <property type="evidence" value="ECO:0007669"/>
    <property type="project" value="UniProtKB-KW"/>
</dbReference>
<dbReference type="InterPro" id="IPR029063">
    <property type="entry name" value="SAM-dependent_MTases_sf"/>
</dbReference>
<dbReference type="GO" id="GO:0008757">
    <property type="term" value="F:S-adenosylmethionine-dependent methyltransferase activity"/>
    <property type="evidence" value="ECO:0007669"/>
    <property type="project" value="InterPro"/>
</dbReference>
<dbReference type="GO" id="GO:0005524">
    <property type="term" value="F:ATP binding"/>
    <property type="evidence" value="ECO:0007669"/>
    <property type="project" value="InterPro"/>
</dbReference>
<dbReference type="Gene3D" id="3.40.50.150">
    <property type="entry name" value="Vaccinia Virus protein VP39"/>
    <property type="match status" value="1"/>
</dbReference>
<dbReference type="STRING" id="1797715.A3D81_01955"/>
<evidence type="ECO:0000313" key="4">
    <source>
        <dbReference type="EMBL" id="OGD92132.1"/>
    </source>
</evidence>
<dbReference type="Proteomes" id="UP000178492">
    <property type="component" value="Unassembled WGS sequence"/>
</dbReference>
<evidence type="ECO:0000313" key="5">
    <source>
        <dbReference type="Proteomes" id="UP000178492"/>
    </source>
</evidence>
<dbReference type="SUPFAM" id="SSF53335">
    <property type="entry name" value="S-adenosyl-L-methionine-dependent methyltransferases"/>
    <property type="match status" value="1"/>
</dbReference>
<evidence type="ECO:0000256" key="1">
    <source>
        <dbReference type="ARBA" id="ARBA00022801"/>
    </source>
</evidence>
<dbReference type="CDD" id="cd18793">
    <property type="entry name" value="SF2_C_SNF"/>
    <property type="match status" value="1"/>
</dbReference>
<dbReference type="InterPro" id="IPR013216">
    <property type="entry name" value="Methyltransf_11"/>
</dbReference>
<dbReference type="Pfam" id="PF08241">
    <property type="entry name" value="Methyltransf_11"/>
    <property type="match status" value="1"/>
</dbReference>
<dbReference type="Gene3D" id="3.40.50.300">
    <property type="entry name" value="P-loop containing nucleotide triphosphate hydrolases"/>
    <property type="match status" value="2"/>
</dbReference>
<feature type="domain" description="Helicase ATP-binding" evidence="2">
    <location>
        <begin position="255"/>
        <end position="432"/>
    </location>
</feature>
<gene>
    <name evidence="4" type="ORF">A3D81_01955</name>
</gene>
<feature type="domain" description="Helicase C-terminal" evidence="3">
    <location>
        <begin position="613"/>
        <end position="798"/>
    </location>
</feature>